<evidence type="ECO:0008006" key="4">
    <source>
        <dbReference type="Google" id="ProtNLM"/>
    </source>
</evidence>
<protein>
    <recommendedName>
        <fullName evidence="4">Lipoprotein</fullName>
    </recommendedName>
</protein>
<evidence type="ECO:0000256" key="1">
    <source>
        <dbReference type="SAM" id="MobiDB-lite"/>
    </source>
</evidence>
<comment type="caution">
    <text evidence="2">The sequence shown here is derived from an EMBL/GenBank/DDBJ whole genome shotgun (WGS) entry which is preliminary data.</text>
</comment>
<accession>A0ABW3QBN9</accession>
<dbReference type="PROSITE" id="PS51257">
    <property type="entry name" value="PROKAR_LIPOPROTEIN"/>
    <property type="match status" value="1"/>
</dbReference>
<dbReference type="RefSeq" id="WP_265993338.1">
    <property type="nucleotide sequence ID" value="NZ_CP110973.1"/>
</dbReference>
<proteinExistence type="predicted"/>
<keyword evidence="3" id="KW-1185">Reference proteome</keyword>
<reference evidence="3" key="1">
    <citation type="journal article" date="2019" name="Int. J. Syst. Evol. Microbiol.">
        <title>The Global Catalogue of Microorganisms (GCM) 10K type strain sequencing project: providing services to taxonomists for standard genome sequencing and annotation.</title>
        <authorList>
            <consortium name="The Broad Institute Genomics Platform"/>
            <consortium name="The Broad Institute Genome Sequencing Center for Infectious Disease"/>
            <person name="Wu L."/>
            <person name="Ma J."/>
        </authorList>
    </citation>
    <scope>NUCLEOTIDE SEQUENCE [LARGE SCALE GENOMIC DNA]</scope>
    <source>
        <strain evidence="3">CCUG 55608</strain>
    </source>
</reference>
<gene>
    <name evidence="2" type="ORF">ACFQ4C_23670</name>
</gene>
<dbReference type="Proteomes" id="UP001597116">
    <property type="component" value="Unassembled WGS sequence"/>
</dbReference>
<organism evidence="2 3">
    <name type="scientific">Larkinella insperata</name>
    <dbReference type="NCBI Taxonomy" id="332158"/>
    <lineage>
        <taxon>Bacteria</taxon>
        <taxon>Pseudomonadati</taxon>
        <taxon>Bacteroidota</taxon>
        <taxon>Cytophagia</taxon>
        <taxon>Cytophagales</taxon>
        <taxon>Spirosomataceae</taxon>
        <taxon>Larkinella</taxon>
    </lineage>
</organism>
<sequence length="99" mass="11482">MKTHNLTSLLVIALLGIVLTSCAPSVGVGVRADYGPGHPYGYGYAPYRYYRQPPVIVTPPPRVYYKSHPRRYRERHYRNDYRRAPQYGYRPNRGSRGPR</sequence>
<evidence type="ECO:0000313" key="2">
    <source>
        <dbReference type="EMBL" id="MFD1144144.1"/>
    </source>
</evidence>
<feature type="region of interest" description="Disordered" evidence="1">
    <location>
        <begin position="73"/>
        <end position="99"/>
    </location>
</feature>
<evidence type="ECO:0000313" key="3">
    <source>
        <dbReference type="Proteomes" id="UP001597116"/>
    </source>
</evidence>
<dbReference type="EMBL" id="JBHTLP010000019">
    <property type="protein sequence ID" value="MFD1144144.1"/>
    <property type="molecule type" value="Genomic_DNA"/>
</dbReference>
<name>A0ABW3QBN9_9BACT</name>